<dbReference type="Proteomes" id="UP000054526">
    <property type="component" value="Unassembled WGS sequence"/>
</dbReference>
<dbReference type="InterPro" id="IPR004547">
    <property type="entry name" value="Glucosamine6P_isomerase"/>
</dbReference>
<organism evidence="4 5">
    <name type="scientific">Cohnella kolymensis</name>
    <dbReference type="NCBI Taxonomy" id="1590652"/>
    <lineage>
        <taxon>Bacteria</taxon>
        <taxon>Bacillati</taxon>
        <taxon>Bacillota</taxon>
        <taxon>Bacilli</taxon>
        <taxon>Bacillales</taxon>
        <taxon>Paenibacillaceae</taxon>
        <taxon>Cohnella</taxon>
    </lineage>
</organism>
<gene>
    <name evidence="4" type="ORF">SD71_03525</name>
</gene>
<dbReference type="PANTHER" id="PTHR11280:SF5">
    <property type="entry name" value="GLUCOSAMINE-6-PHOSPHATE ISOMERASE"/>
    <property type="match status" value="1"/>
</dbReference>
<evidence type="ECO:0000256" key="2">
    <source>
        <dbReference type="ARBA" id="ARBA00023277"/>
    </source>
</evidence>
<dbReference type="CDD" id="cd01399">
    <property type="entry name" value="GlcN6P_deaminase"/>
    <property type="match status" value="1"/>
</dbReference>
<reference evidence="4 5" key="1">
    <citation type="submission" date="2014-12" db="EMBL/GenBank/DDBJ databases">
        <title>Draft genome sequence of Cohnella kolymensis strain B-2846.</title>
        <authorList>
            <person name="Karlyshev A.V."/>
            <person name="Kudryashova E.B."/>
        </authorList>
    </citation>
    <scope>NUCLEOTIDE SEQUENCE [LARGE SCALE GENOMIC DNA]</scope>
    <source>
        <strain evidence="4 5">VKM B-2846</strain>
    </source>
</reference>
<dbReference type="PROSITE" id="PS01161">
    <property type="entry name" value="GLC_GALNAC_ISOMERASE"/>
    <property type="match status" value="1"/>
</dbReference>
<evidence type="ECO:0000259" key="3">
    <source>
        <dbReference type="Pfam" id="PF01182"/>
    </source>
</evidence>
<evidence type="ECO:0000313" key="4">
    <source>
        <dbReference type="EMBL" id="KIL37758.1"/>
    </source>
</evidence>
<feature type="domain" description="Glucosamine/galactosamine-6-phosphate isomerase" evidence="3">
    <location>
        <begin position="3"/>
        <end position="223"/>
    </location>
</feature>
<evidence type="ECO:0000256" key="1">
    <source>
        <dbReference type="ARBA" id="ARBA00022801"/>
    </source>
</evidence>
<evidence type="ECO:0000313" key="5">
    <source>
        <dbReference type="Proteomes" id="UP000054526"/>
    </source>
</evidence>
<dbReference type="InterPro" id="IPR018321">
    <property type="entry name" value="Glucosamine6P_isomerase_CS"/>
</dbReference>
<dbReference type="PANTHER" id="PTHR11280">
    <property type="entry name" value="GLUCOSAMINE-6-PHOSPHATE ISOMERASE"/>
    <property type="match status" value="1"/>
</dbReference>
<protein>
    <recommendedName>
        <fullName evidence="3">Glucosamine/galactosamine-6-phosphate isomerase domain-containing protein</fullName>
    </recommendedName>
</protein>
<comment type="caution">
    <text evidence="4">The sequence shown here is derived from an EMBL/GenBank/DDBJ whole genome shotgun (WGS) entry which is preliminary data.</text>
</comment>
<sequence>MADIAGYVADLLAVQLQERRDSVLGMTTGTTPLTTGIYIEWARRVHQKELDLSRARFVNPDEFIGLPQNHPESYRSYMNKHLFNNIDVPLEHILFPNVEAQDLKAECERFDTVVQSWGGIDWQLLGLGQNGHICFIEPNDAIPSSSYIVNVAEENRILYAADFGSLADVPTQAVTTGLRMLMCARKIVLVAVGTKKAGVVARIVLNPVSTRLPGTFLQLHHNAVMILDEESAEGLPESLVNRLRRIK</sequence>
<dbReference type="Pfam" id="PF01182">
    <property type="entry name" value="Glucosamine_iso"/>
    <property type="match status" value="1"/>
</dbReference>
<dbReference type="InterPro" id="IPR006148">
    <property type="entry name" value="Glc/Gal-6P_isomerase"/>
</dbReference>
<keyword evidence="5" id="KW-1185">Reference proteome</keyword>
<keyword evidence="1" id="KW-0378">Hydrolase</keyword>
<dbReference type="InterPro" id="IPR037171">
    <property type="entry name" value="NagB/RpiA_transferase-like"/>
</dbReference>
<proteinExistence type="predicted"/>
<keyword evidence="2" id="KW-0119">Carbohydrate metabolism</keyword>
<name>A0ABR5AAP8_9BACL</name>
<dbReference type="EMBL" id="JXAL01000001">
    <property type="protein sequence ID" value="KIL37758.1"/>
    <property type="molecule type" value="Genomic_DNA"/>
</dbReference>
<dbReference type="SUPFAM" id="SSF100950">
    <property type="entry name" value="NagB/RpiA/CoA transferase-like"/>
    <property type="match status" value="1"/>
</dbReference>
<dbReference type="Gene3D" id="3.40.50.1360">
    <property type="match status" value="1"/>
</dbReference>
<accession>A0ABR5AAP8</accession>